<protein>
    <submittedName>
        <fullName evidence="1">Uncharacterized protein</fullName>
    </submittedName>
</protein>
<dbReference type="Proteomes" id="UP000238327">
    <property type="component" value="Chromosome"/>
</dbReference>
<dbReference type="OrthoDB" id="9933739at2"/>
<name>A0A2R3QWF2_ECTME</name>
<proteinExistence type="predicted"/>
<evidence type="ECO:0000313" key="1">
    <source>
        <dbReference type="EMBL" id="AVO56087.1"/>
    </source>
</evidence>
<evidence type="ECO:0000313" key="2">
    <source>
        <dbReference type="Proteomes" id="UP000238327"/>
    </source>
</evidence>
<gene>
    <name evidence="1" type="ORF">C7A17_26205</name>
</gene>
<dbReference type="AlphaFoldDB" id="A0A2R3QWF2"/>
<accession>A0A2R3QWF2</accession>
<sequence length="104" mass="11310">MGFFIDCIRGAEISHDGIKSKISQTEIQQLPDETEMVSSPSFKGDDEEWRASFTAQTEQGSLTWHVLFTMGDADPSLGEVSLASAPAGVIVESDPEFAITYADH</sequence>
<dbReference type="EMBL" id="CP027657">
    <property type="protein sequence ID" value="AVO56087.1"/>
    <property type="molecule type" value="Genomic_DNA"/>
</dbReference>
<dbReference type="RefSeq" id="WP_106742425.1">
    <property type="nucleotide sequence ID" value="NZ_CP027657.1"/>
</dbReference>
<organism evidence="1 2">
    <name type="scientific">Ectopseudomonas mendocina</name>
    <name type="common">Pseudomonas mendocina</name>
    <dbReference type="NCBI Taxonomy" id="300"/>
    <lineage>
        <taxon>Bacteria</taxon>
        <taxon>Pseudomonadati</taxon>
        <taxon>Pseudomonadota</taxon>
        <taxon>Gammaproteobacteria</taxon>
        <taxon>Pseudomonadales</taxon>
        <taxon>Pseudomonadaceae</taxon>
        <taxon>Ectopseudomonas</taxon>
    </lineage>
</organism>
<reference evidence="1 2" key="1">
    <citation type="submission" date="2018-03" db="EMBL/GenBank/DDBJ databases">
        <title>Complete genome sequence and methylome analysis of Pseudomonas mendocina NEB 698.</title>
        <authorList>
            <person name="Morgan R.D."/>
        </authorList>
    </citation>
    <scope>NUCLEOTIDE SEQUENCE [LARGE SCALE GENOMIC DNA]</scope>
    <source>
        <strain evidence="1 2">NEB698</strain>
    </source>
</reference>